<organism evidence="1">
    <name type="scientific">Arundo donax</name>
    <name type="common">Giant reed</name>
    <name type="synonym">Donax arundinaceus</name>
    <dbReference type="NCBI Taxonomy" id="35708"/>
    <lineage>
        <taxon>Eukaryota</taxon>
        <taxon>Viridiplantae</taxon>
        <taxon>Streptophyta</taxon>
        <taxon>Embryophyta</taxon>
        <taxon>Tracheophyta</taxon>
        <taxon>Spermatophyta</taxon>
        <taxon>Magnoliopsida</taxon>
        <taxon>Liliopsida</taxon>
        <taxon>Poales</taxon>
        <taxon>Poaceae</taxon>
        <taxon>PACMAD clade</taxon>
        <taxon>Arundinoideae</taxon>
        <taxon>Arundineae</taxon>
        <taxon>Arundo</taxon>
    </lineage>
</organism>
<proteinExistence type="predicted"/>
<evidence type="ECO:0000313" key="1">
    <source>
        <dbReference type="EMBL" id="JAE28915.1"/>
    </source>
</evidence>
<reference evidence="1" key="1">
    <citation type="submission" date="2014-09" db="EMBL/GenBank/DDBJ databases">
        <authorList>
            <person name="Magalhaes I.L.F."/>
            <person name="Oliveira U."/>
            <person name="Santos F.R."/>
            <person name="Vidigal T.H.D.A."/>
            <person name="Brescovit A.D."/>
            <person name="Santos A.J."/>
        </authorList>
    </citation>
    <scope>NUCLEOTIDE SEQUENCE</scope>
    <source>
        <tissue evidence="1">Shoot tissue taken approximately 20 cm above the soil surface</tissue>
    </source>
</reference>
<dbReference type="AlphaFoldDB" id="A0A0A9GV75"/>
<protein>
    <submittedName>
        <fullName evidence="1">Uncharacterized protein</fullName>
    </submittedName>
</protein>
<accession>A0A0A9GV75</accession>
<reference evidence="1" key="2">
    <citation type="journal article" date="2015" name="Data Brief">
        <title>Shoot transcriptome of the giant reed, Arundo donax.</title>
        <authorList>
            <person name="Barrero R.A."/>
            <person name="Guerrero F.D."/>
            <person name="Moolhuijzen P."/>
            <person name="Goolsby J.A."/>
            <person name="Tidwell J."/>
            <person name="Bellgard S.E."/>
            <person name="Bellgard M.I."/>
        </authorList>
    </citation>
    <scope>NUCLEOTIDE SEQUENCE</scope>
    <source>
        <tissue evidence="1">Shoot tissue taken approximately 20 cm above the soil surface</tissue>
    </source>
</reference>
<sequence>MTILYVQMSGWQPSSAILFMTCKACKISP</sequence>
<name>A0A0A9GV75_ARUDO</name>
<dbReference type="EMBL" id="GBRH01168981">
    <property type="protein sequence ID" value="JAE28915.1"/>
    <property type="molecule type" value="Transcribed_RNA"/>
</dbReference>